<dbReference type="RefSeq" id="WP_077584979.1">
    <property type="nucleotide sequence ID" value="NZ_CP019794.1"/>
</dbReference>
<proteinExistence type="predicted"/>
<evidence type="ECO:0000313" key="1">
    <source>
        <dbReference type="EMBL" id="ARF66745.1"/>
    </source>
</evidence>
<dbReference type="AlphaFoldDB" id="A0A1U9YRZ8"/>
<sequence length="76" mass="8749">MIHGTKLLDTDIELFAAALVQTDVYVWSMDEHDVYVKVDSGKITKYTPTHVHIRCSCPDSSDRVYPRDLNEFSVKF</sequence>
<dbReference type="Proteomes" id="UP000192727">
    <property type="component" value="Chromosome"/>
</dbReference>
<reference evidence="1 2" key="1">
    <citation type="submission" date="2017-03" db="EMBL/GenBank/DDBJ databases">
        <title>Paenibacillus larvae genome sequencing.</title>
        <authorList>
            <person name="Dingman D.W."/>
        </authorList>
    </citation>
    <scope>NUCLEOTIDE SEQUENCE [LARGE SCALE GENOMIC DNA]</scope>
    <source>
        <strain evidence="1 2">SAG 10367</strain>
    </source>
</reference>
<protein>
    <submittedName>
        <fullName evidence="1">Uncharacterized protein</fullName>
    </submittedName>
</protein>
<organism evidence="1 2">
    <name type="scientific">Paenibacillus larvae subsp. pulvifaciens</name>
    <dbReference type="NCBI Taxonomy" id="1477"/>
    <lineage>
        <taxon>Bacteria</taxon>
        <taxon>Bacillati</taxon>
        <taxon>Bacillota</taxon>
        <taxon>Bacilli</taxon>
        <taxon>Bacillales</taxon>
        <taxon>Paenibacillaceae</taxon>
        <taxon>Paenibacillus</taxon>
    </lineage>
</organism>
<dbReference type="EMBL" id="CP020557">
    <property type="protein sequence ID" value="ARF66745.1"/>
    <property type="molecule type" value="Genomic_DNA"/>
</dbReference>
<accession>A0A1U9YRZ8</accession>
<dbReference type="GeneID" id="64218736"/>
<evidence type="ECO:0000313" key="2">
    <source>
        <dbReference type="Proteomes" id="UP000192727"/>
    </source>
</evidence>
<name>A0A1U9YRZ8_9BACL</name>
<gene>
    <name evidence="1" type="ORF">B7C51_01340</name>
</gene>